<reference evidence="2" key="1">
    <citation type="journal article" date="2019" name="Int. J. Syst. Evol. Microbiol.">
        <title>The Global Catalogue of Microorganisms (GCM) 10K type strain sequencing project: providing services to taxonomists for standard genome sequencing and annotation.</title>
        <authorList>
            <consortium name="The Broad Institute Genomics Platform"/>
            <consortium name="The Broad Institute Genome Sequencing Center for Infectious Disease"/>
            <person name="Wu L."/>
            <person name="Ma J."/>
        </authorList>
    </citation>
    <scope>NUCLEOTIDE SEQUENCE [LARGE SCALE GENOMIC DNA]</scope>
    <source>
        <strain evidence="2">DFY41</strain>
    </source>
</reference>
<evidence type="ECO:0000313" key="1">
    <source>
        <dbReference type="EMBL" id="MFC5176269.1"/>
    </source>
</evidence>
<dbReference type="RefSeq" id="WP_378588388.1">
    <property type="nucleotide sequence ID" value="NZ_JBHSKD010000007.1"/>
</dbReference>
<dbReference type="EMBL" id="JBHSKD010000007">
    <property type="protein sequence ID" value="MFC5176269.1"/>
    <property type="molecule type" value="Genomic_DNA"/>
</dbReference>
<organism evidence="1 2">
    <name type="scientific">Nocardioides taihuensis</name>
    <dbReference type="NCBI Taxonomy" id="1835606"/>
    <lineage>
        <taxon>Bacteria</taxon>
        <taxon>Bacillati</taxon>
        <taxon>Actinomycetota</taxon>
        <taxon>Actinomycetes</taxon>
        <taxon>Propionibacteriales</taxon>
        <taxon>Nocardioidaceae</taxon>
        <taxon>Nocardioides</taxon>
    </lineage>
</organism>
<sequence length="50" mass="5172">MKKILLLGLAVAGAVFAKRKLDEGKHEQALWAAATDTVDPASGSAGQHKA</sequence>
<dbReference type="InterPro" id="IPR047990">
    <property type="entry name" value="DLW39-like"/>
</dbReference>
<gene>
    <name evidence="1" type="ORF">ACFPGP_06280</name>
</gene>
<evidence type="ECO:0000313" key="2">
    <source>
        <dbReference type="Proteomes" id="UP001596087"/>
    </source>
</evidence>
<keyword evidence="2" id="KW-1185">Reference proteome</keyword>
<accession>A0ABW0BG16</accession>
<proteinExistence type="predicted"/>
<dbReference type="Proteomes" id="UP001596087">
    <property type="component" value="Unassembled WGS sequence"/>
</dbReference>
<dbReference type="NCBIfam" id="NF038356">
    <property type="entry name" value="actino_DLW39"/>
    <property type="match status" value="1"/>
</dbReference>
<protein>
    <submittedName>
        <fullName evidence="1">DLW-39 family protein</fullName>
    </submittedName>
</protein>
<name>A0ABW0BG16_9ACTN</name>
<comment type="caution">
    <text evidence="1">The sequence shown here is derived from an EMBL/GenBank/DDBJ whole genome shotgun (WGS) entry which is preliminary data.</text>
</comment>